<dbReference type="PROSITE" id="PS50043">
    <property type="entry name" value="HTH_LUXR_2"/>
    <property type="match status" value="1"/>
</dbReference>
<dbReference type="SUPFAM" id="SSF52540">
    <property type="entry name" value="P-loop containing nucleoside triphosphate hydrolases"/>
    <property type="match status" value="1"/>
</dbReference>
<keyword evidence="6" id="KW-1185">Reference proteome</keyword>
<dbReference type="InterPro" id="IPR016032">
    <property type="entry name" value="Sig_transdc_resp-reg_C-effctor"/>
</dbReference>
<evidence type="ECO:0000313" key="6">
    <source>
        <dbReference type="Proteomes" id="UP001551210"/>
    </source>
</evidence>
<reference evidence="5 6" key="1">
    <citation type="submission" date="2024-06" db="EMBL/GenBank/DDBJ databases">
        <title>The Natural Products Discovery Center: Release of the First 8490 Sequenced Strains for Exploring Actinobacteria Biosynthetic Diversity.</title>
        <authorList>
            <person name="Kalkreuter E."/>
            <person name="Kautsar S.A."/>
            <person name="Yang D."/>
            <person name="Bader C.D."/>
            <person name="Teijaro C.N."/>
            <person name="Fluegel L."/>
            <person name="Davis C.M."/>
            <person name="Simpson J.R."/>
            <person name="Lauterbach L."/>
            <person name="Steele A.D."/>
            <person name="Gui C."/>
            <person name="Meng S."/>
            <person name="Li G."/>
            <person name="Viehrig K."/>
            <person name="Ye F."/>
            <person name="Su P."/>
            <person name="Kiefer A.F."/>
            <person name="Nichols A."/>
            <person name="Cepeda A.J."/>
            <person name="Yan W."/>
            <person name="Fan B."/>
            <person name="Jiang Y."/>
            <person name="Adhikari A."/>
            <person name="Zheng C.-J."/>
            <person name="Schuster L."/>
            <person name="Cowan T.M."/>
            <person name="Smanski M.J."/>
            <person name="Chevrette M.G."/>
            <person name="De Carvalho L.P.S."/>
            <person name="Shen B."/>
        </authorList>
    </citation>
    <scope>NUCLEOTIDE SEQUENCE [LARGE SCALE GENOMIC DNA]</scope>
    <source>
        <strain evidence="5 6">NPDC045705</strain>
    </source>
</reference>
<comment type="caution">
    <text evidence="5">The sequence shown here is derived from an EMBL/GenBank/DDBJ whole genome shotgun (WGS) entry which is preliminary data.</text>
</comment>
<organism evidence="5 6">
    <name type="scientific">Streptomyces exfoliatus</name>
    <name type="common">Streptomyces hydrogenans</name>
    <dbReference type="NCBI Taxonomy" id="1905"/>
    <lineage>
        <taxon>Bacteria</taxon>
        <taxon>Bacillati</taxon>
        <taxon>Actinomycetota</taxon>
        <taxon>Actinomycetes</taxon>
        <taxon>Kitasatosporales</taxon>
        <taxon>Streptomycetaceae</taxon>
        <taxon>Streptomyces</taxon>
    </lineage>
</organism>
<dbReference type="CDD" id="cd06170">
    <property type="entry name" value="LuxR_C_like"/>
    <property type="match status" value="1"/>
</dbReference>
<dbReference type="SUPFAM" id="SSF46894">
    <property type="entry name" value="C-terminal effector domain of the bipartite response regulators"/>
    <property type="match status" value="1"/>
</dbReference>
<dbReference type="EMBL" id="JBEZAM010000054">
    <property type="protein sequence ID" value="MEU7297035.1"/>
    <property type="molecule type" value="Genomic_DNA"/>
</dbReference>
<dbReference type="Pfam" id="PF13191">
    <property type="entry name" value="AAA_16"/>
    <property type="match status" value="1"/>
</dbReference>
<name>A0ABV3D3M6_STREX</name>
<feature type="region of interest" description="Disordered" evidence="3">
    <location>
        <begin position="95"/>
        <end position="120"/>
    </location>
</feature>
<evidence type="ECO:0000313" key="5">
    <source>
        <dbReference type="EMBL" id="MEU7297035.1"/>
    </source>
</evidence>
<dbReference type="Pfam" id="PF00196">
    <property type="entry name" value="GerE"/>
    <property type="match status" value="1"/>
</dbReference>
<dbReference type="SMART" id="SM00421">
    <property type="entry name" value="HTH_LUXR"/>
    <property type="match status" value="1"/>
</dbReference>
<protein>
    <submittedName>
        <fullName evidence="5">AAA family ATPase</fullName>
    </submittedName>
</protein>
<dbReference type="RefSeq" id="WP_359213902.1">
    <property type="nucleotide sequence ID" value="NZ_JBEZAM010000054.1"/>
</dbReference>
<dbReference type="InterPro" id="IPR036388">
    <property type="entry name" value="WH-like_DNA-bd_sf"/>
</dbReference>
<dbReference type="PANTHER" id="PTHR16305">
    <property type="entry name" value="TESTICULAR SOLUBLE ADENYLYL CYCLASE"/>
    <property type="match status" value="1"/>
</dbReference>
<proteinExistence type="predicted"/>
<evidence type="ECO:0000259" key="4">
    <source>
        <dbReference type="PROSITE" id="PS50043"/>
    </source>
</evidence>
<gene>
    <name evidence="5" type="ORF">AB0A76_28160</name>
</gene>
<dbReference type="Gene3D" id="3.40.50.300">
    <property type="entry name" value="P-loop containing nucleotide triphosphate hydrolases"/>
    <property type="match status" value="1"/>
</dbReference>
<sequence length="979" mass="102090">MLHACTPTGAEARPSGLGRLIGRETELARIEAALNAARSGRGGALLITGEAGVGRTRLTEEAVAMARTAGMATARGRVGVAAAYRPLAEALLVLDRHGPRRPPEGPPQEDPVRHGSAPGGPVLPRLPARGAAAPLATAEAILQRLAALGPRGTLLVLDDIHEADPGTLTAVEYLLDHLGRRPALLLLTLGPGGASGPAAAHLADRARRRGTATVLGLRPLGRSAVRRLLADGIGADPAALGRELVDRVMLGSAGLPFVVREVAHDLAALTAPGGVPEADAVRVPGTVTGRVWRLAGPLGPLGAEFLGTAALFGRRFPVPLVRETLGRADDVFSGVLRAAVDSGLIVPDATDPEWCSFRFGLAPDAVLDALGPYERAGHARRAGAALAALHPGLPGEWQARAAALHAHAGEVREAVAAYRAAALRAVSEGAVDRALDLLSLARRPAAPGTDPELRAGILEQQLATVAGTARFDGLPSLTADVDGLGHHGVPGPRRAGLHGRLAGIAALRGRPEEALGHLDVARWLLGASPSAAHAAPVELAAAQVARGWPALERLGGAEEFARRAADAGRRAGLPDVTCDALLLLGELARCDDPSSAARHFEEVRRLAGVHRLPLPRLTAEVQLARITAARDGRPARIEQARREALRTGAAPLAHEVSFDLALDHVRRDAFKAAEGRIDEDLTGAARLGLGRDVALLRLAEAVCHAHQGRRTAMEDALDRLEPFLVAAPGVRAMADGLARGFCALLEERPEAAGSAFRRALAHDAAAPAPGDFGRYGPIPLLRAVTGRPGGGRTAGGPVPGAAGSRWDAVFAGLARAVLLGREGRPAEATSAAAVALVASEPYPTARYLGLRLVARAAYEDDWGAPERWLCEAEEYFHGRGLTAVSGACRALLRGMGAPVRQRRTGTERVPPELRRQGITVREFEVARLLAERIGNKDIAGRLHISPRTVEKHVTSLLQKTGHPNRSAFASATRDLTAGA</sequence>
<feature type="domain" description="HTH luxR-type" evidence="4">
    <location>
        <begin position="911"/>
        <end position="976"/>
    </location>
</feature>
<evidence type="ECO:0000256" key="3">
    <source>
        <dbReference type="SAM" id="MobiDB-lite"/>
    </source>
</evidence>
<dbReference type="Gene3D" id="1.10.10.10">
    <property type="entry name" value="Winged helix-like DNA-binding domain superfamily/Winged helix DNA-binding domain"/>
    <property type="match status" value="1"/>
</dbReference>
<evidence type="ECO:0000256" key="2">
    <source>
        <dbReference type="ARBA" id="ARBA00022840"/>
    </source>
</evidence>
<keyword evidence="2" id="KW-0067">ATP-binding</keyword>
<dbReference type="Proteomes" id="UP001551210">
    <property type="component" value="Unassembled WGS sequence"/>
</dbReference>
<accession>A0ABV3D3M6</accession>
<evidence type="ECO:0000256" key="1">
    <source>
        <dbReference type="ARBA" id="ARBA00022741"/>
    </source>
</evidence>
<dbReference type="InterPro" id="IPR027417">
    <property type="entry name" value="P-loop_NTPase"/>
</dbReference>
<dbReference type="PANTHER" id="PTHR16305:SF35">
    <property type="entry name" value="TRANSCRIPTIONAL ACTIVATOR DOMAIN"/>
    <property type="match status" value="1"/>
</dbReference>
<dbReference type="InterPro" id="IPR041664">
    <property type="entry name" value="AAA_16"/>
</dbReference>
<dbReference type="InterPro" id="IPR000792">
    <property type="entry name" value="Tscrpt_reg_LuxR_C"/>
</dbReference>
<dbReference type="PRINTS" id="PR00038">
    <property type="entry name" value="HTHLUXR"/>
</dbReference>
<keyword evidence="1" id="KW-0547">Nucleotide-binding</keyword>